<accession>A0ACB9LEJ4</accession>
<organism evidence="1 2">
    <name type="scientific">Bauhinia variegata</name>
    <name type="common">Purple orchid tree</name>
    <name type="synonym">Phanera variegata</name>
    <dbReference type="NCBI Taxonomy" id="167791"/>
    <lineage>
        <taxon>Eukaryota</taxon>
        <taxon>Viridiplantae</taxon>
        <taxon>Streptophyta</taxon>
        <taxon>Embryophyta</taxon>
        <taxon>Tracheophyta</taxon>
        <taxon>Spermatophyta</taxon>
        <taxon>Magnoliopsida</taxon>
        <taxon>eudicotyledons</taxon>
        <taxon>Gunneridae</taxon>
        <taxon>Pentapetalae</taxon>
        <taxon>rosids</taxon>
        <taxon>fabids</taxon>
        <taxon>Fabales</taxon>
        <taxon>Fabaceae</taxon>
        <taxon>Cercidoideae</taxon>
        <taxon>Cercideae</taxon>
        <taxon>Bauhiniinae</taxon>
        <taxon>Bauhinia</taxon>
    </lineage>
</organism>
<name>A0ACB9LEJ4_BAUVA</name>
<comment type="caution">
    <text evidence="1">The sequence shown here is derived from an EMBL/GenBank/DDBJ whole genome shotgun (WGS) entry which is preliminary data.</text>
</comment>
<protein>
    <submittedName>
        <fullName evidence="1">Uncharacterized protein</fullName>
    </submittedName>
</protein>
<sequence length="134" mass="15168">MSSHLISSGYLTTIFGPFGEQRKKMRRILTHEFLSPQKLQWLYGKRVEGADNLVQYVHNQCKNLDKCGLVNGRIATQQYCGNVIRKMIFNMSYFSKSDHTFISSLGSPRSSTQSIFLWSSLIGASPGMQKDVPT</sequence>
<gene>
    <name evidence="1" type="ORF">L6164_030732</name>
</gene>
<dbReference type="EMBL" id="CM039437">
    <property type="protein sequence ID" value="KAI4307559.1"/>
    <property type="molecule type" value="Genomic_DNA"/>
</dbReference>
<keyword evidence="2" id="KW-1185">Reference proteome</keyword>
<proteinExistence type="predicted"/>
<dbReference type="Proteomes" id="UP000828941">
    <property type="component" value="Chromosome 12"/>
</dbReference>
<evidence type="ECO:0000313" key="1">
    <source>
        <dbReference type="EMBL" id="KAI4307559.1"/>
    </source>
</evidence>
<reference evidence="1 2" key="1">
    <citation type="journal article" date="2022" name="DNA Res.">
        <title>Chromosomal-level genome assembly of the orchid tree Bauhinia variegata (Leguminosae; Cercidoideae) supports the allotetraploid origin hypothesis of Bauhinia.</title>
        <authorList>
            <person name="Zhong Y."/>
            <person name="Chen Y."/>
            <person name="Zheng D."/>
            <person name="Pang J."/>
            <person name="Liu Y."/>
            <person name="Luo S."/>
            <person name="Meng S."/>
            <person name="Qian L."/>
            <person name="Wei D."/>
            <person name="Dai S."/>
            <person name="Zhou R."/>
        </authorList>
    </citation>
    <scope>NUCLEOTIDE SEQUENCE [LARGE SCALE GENOMIC DNA]</scope>
    <source>
        <strain evidence="1">BV-YZ2020</strain>
    </source>
</reference>
<evidence type="ECO:0000313" key="2">
    <source>
        <dbReference type="Proteomes" id="UP000828941"/>
    </source>
</evidence>